<dbReference type="PROSITE" id="PS50157">
    <property type="entry name" value="ZINC_FINGER_C2H2_2"/>
    <property type="match status" value="7"/>
</dbReference>
<evidence type="ECO:0000256" key="7">
    <source>
        <dbReference type="ARBA" id="ARBA00023242"/>
    </source>
</evidence>
<feature type="domain" description="C2H2-type" evidence="10">
    <location>
        <begin position="419"/>
        <end position="446"/>
    </location>
</feature>
<feature type="binding site" evidence="9">
    <location>
        <position position="8"/>
    </location>
    <ligand>
        <name>Zn(2+)</name>
        <dbReference type="ChEBI" id="CHEBI:29105"/>
    </ligand>
</feature>
<keyword evidence="7" id="KW-0539">Nucleus</keyword>
<dbReference type="PANTHER" id="PTHR24393">
    <property type="entry name" value="ZINC FINGER PROTEIN"/>
    <property type="match status" value="1"/>
</dbReference>
<dbReference type="GO" id="GO:0005634">
    <property type="term" value="C:nucleus"/>
    <property type="evidence" value="ECO:0007669"/>
    <property type="project" value="UniProtKB-SubCell"/>
</dbReference>
<dbReference type="PROSITE" id="PS51915">
    <property type="entry name" value="ZAD"/>
    <property type="match status" value="1"/>
</dbReference>
<keyword evidence="12" id="KW-1185">Reference proteome</keyword>
<dbReference type="GO" id="GO:0001228">
    <property type="term" value="F:DNA-binding transcription activator activity, RNA polymerase II-specific"/>
    <property type="evidence" value="ECO:0007669"/>
    <property type="project" value="TreeGrafter"/>
</dbReference>
<evidence type="ECO:0000256" key="5">
    <source>
        <dbReference type="ARBA" id="ARBA00022833"/>
    </source>
</evidence>
<dbReference type="FunFam" id="3.30.160.60:FF:000204">
    <property type="entry name" value="Zinc finger protein 331"/>
    <property type="match status" value="1"/>
</dbReference>
<feature type="domain" description="C2H2-type" evidence="10">
    <location>
        <begin position="503"/>
        <end position="526"/>
    </location>
</feature>
<dbReference type="Gene3D" id="3.30.160.60">
    <property type="entry name" value="Classic Zinc Finger"/>
    <property type="match status" value="7"/>
</dbReference>
<dbReference type="InterPro" id="IPR036236">
    <property type="entry name" value="Znf_C2H2_sf"/>
</dbReference>
<feature type="domain" description="C2H2-type" evidence="10">
    <location>
        <begin position="292"/>
        <end position="315"/>
    </location>
</feature>
<evidence type="ECO:0000256" key="1">
    <source>
        <dbReference type="ARBA" id="ARBA00004123"/>
    </source>
</evidence>
<organism evidence="12 13">
    <name type="scientific">Bombyx mandarina</name>
    <name type="common">Wild silk moth</name>
    <name type="synonym">Wild silkworm</name>
    <dbReference type="NCBI Taxonomy" id="7092"/>
    <lineage>
        <taxon>Eukaryota</taxon>
        <taxon>Metazoa</taxon>
        <taxon>Ecdysozoa</taxon>
        <taxon>Arthropoda</taxon>
        <taxon>Hexapoda</taxon>
        <taxon>Insecta</taxon>
        <taxon>Pterygota</taxon>
        <taxon>Neoptera</taxon>
        <taxon>Endopterygota</taxon>
        <taxon>Lepidoptera</taxon>
        <taxon>Glossata</taxon>
        <taxon>Ditrysia</taxon>
        <taxon>Bombycoidea</taxon>
        <taxon>Bombycidae</taxon>
        <taxon>Bombycinae</taxon>
        <taxon>Bombyx</taxon>
    </lineage>
</organism>
<evidence type="ECO:0000256" key="3">
    <source>
        <dbReference type="ARBA" id="ARBA00022737"/>
    </source>
</evidence>
<dbReference type="GeneID" id="114252682"/>
<dbReference type="AlphaFoldDB" id="A0A6J2KNG1"/>
<evidence type="ECO:0000256" key="6">
    <source>
        <dbReference type="ARBA" id="ARBA00023125"/>
    </source>
</evidence>
<dbReference type="PROSITE" id="PS00028">
    <property type="entry name" value="ZINC_FINGER_C2H2_1"/>
    <property type="match status" value="7"/>
</dbReference>
<dbReference type="GO" id="GO:0008270">
    <property type="term" value="F:zinc ion binding"/>
    <property type="evidence" value="ECO:0007669"/>
    <property type="project" value="UniProtKB-UniRule"/>
</dbReference>
<keyword evidence="4 8" id="KW-0863">Zinc-finger</keyword>
<dbReference type="InterPro" id="IPR013087">
    <property type="entry name" value="Znf_C2H2_type"/>
</dbReference>
<dbReference type="SUPFAM" id="SSF57716">
    <property type="entry name" value="Glucocorticoid receptor-like (DNA-binding domain)"/>
    <property type="match status" value="1"/>
</dbReference>
<evidence type="ECO:0000259" key="10">
    <source>
        <dbReference type="PROSITE" id="PS50157"/>
    </source>
</evidence>
<feature type="domain" description="ZAD" evidence="11">
    <location>
        <begin position="6"/>
        <end position="81"/>
    </location>
</feature>
<feature type="domain" description="C2H2-type" evidence="10">
    <location>
        <begin position="475"/>
        <end position="502"/>
    </location>
</feature>
<dbReference type="SMART" id="SM00868">
    <property type="entry name" value="zf-AD"/>
    <property type="match status" value="1"/>
</dbReference>
<keyword evidence="6" id="KW-0238">DNA-binding</keyword>
<keyword evidence="3" id="KW-0677">Repeat</keyword>
<evidence type="ECO:0000256" key="2">
    <source>
        <dbReference type="ARBA" id="ARBA00022723"/>
    </source>
</evidence>
<proteinExistence type="predicted"/>
<dbReference type="Pfam" id="PF07776">
    <property type="entry name" value="zf-AD"/>
    <property type="match status" value="1"/>
</dbReference>
<dbReference type="InterPro" id="IPR012934">
    <property type="entry name" value="Znf_AD"/>
</dbReference>
<dbReference type="Pfam" id="PF00096">
    <property type="entry name" value="zf-C2H2"/>
    <property type="match status" value="5"/>
</dbReference>
<keyword evidence="5 9" id="KW-0862">Zinc</keyword>
<feature type="domain" description="C2H2-type" evidence="10">
    <location>
        <begin position="447"/>
        <end position="474"/>
    </location>
</feature>
<dbReference type="SMART" id="SM00355">
    <property type="entry name" value="ZnF_C2H2"/>
    <property type="match status" value="10"/>
</dbReference>
<evidence type="ECO:0000256" key="4">
    <source>
        <dbReference type="ARBA" id="ARBA00022771"/>
    </source>
</evidence>
<comment type="subcellular location">
    <subcellularLocation>
        <location evidence="1">Nucleus</location>
    </subcellularLocation>
</comment>
<gene>
    <name evidence="13" type="primary">LOC114252682</name>
</gene>
<evidence type="ECO:0000256" key="8">
    <source>
        <dbReference type="PROSITE-ProRule" id="PRU00042"/>
    </source>
</evidence>
<dbReference type="PANTHER" id="PTHR24393:SF34">
    <property type="entry name" value="PR_SET DOMAIN 13"/>
    <property type="match status" value="1"/>
</dbReference>
<dbReference type="KEGG" id="bman:114252682"/>
<dbReference type="SUPFAM" id="SSF57667">
    <property type="entry name" value="beta-beta-alpha zinc fingers"/>
    <property type="match status" value="5"/>
</dbReference>
<evidence type="ECO:0000259" key="11">
    <source>
        <dbReference type="PROSITE" id="PS51915"/>
    </source>
</evidence>
<feature type="binding site" evidence="9">
    <location>
        <position position="11"/>
    </location>
    <ligand>
        <name>Zn(2+)</name>
        <dbReference type="ChEBI" id="CHEBI:29105"/>
    </ligand>
</feature>
<feature type="domain" description="C2H2-type" evidence="10">
    <location>
        <begin position="391"/>
        <end position="418"/>
    </location>
</feature>
<protein>
    <submittedName>
        <fullName evidence="13">Zinc finger protein 253-like</fullName>
    </submittedName>
</protein>
<dbReference type="Gene3D" id="3.40.1800.20">
    <property type="match status" value="1"/>
</dbReference>
<dbReference type="OrthoDB" id="40579at2759"/>
<dbReference type="RefSeq" id="XP_028043063.1">
    <property type="nucleotide sequence ID" value="XM_028187262.1"/>
</dbReference>
<evidence type="ECO:0000313" key="12">
    <source>
        <dbReference type="Proteomes" id="UP000504629"/>
    </source>
</evidence>
<dbReference type="Proteomes" id="UP000504629">
    <property type="component" value="Unplaced"/>
</dbReference>
<feature type="binding site" evidence="9">
    <location>
        <position position="54"/>
    </location>
    <ligand>
        <name>Zn(2+)</name>
        <dbReference type="ChEBI" id="CHEBI:29105"/>
    </ligand>
</feature>
<keyword evidence="2 9" id="KW-0479">Metal-binding</keyword>
<reference evidence="13" key="1">
    <citation type="submission" date="2025-08" db="UniProtKB">
        <authorList>
            <consortium name="RefSeq"/>
        </authorList>
    </citation>
    <scope>IDENTIFICATION</scope>
    <source>
        <tissue evidence="13">Silk gland</tissue>
    </source>
</reference>
<feature type="binding site" evidence="9">
    <location>
        <position position="57"/>
    </location>
    <ligand>
        <name>Zn(2+)</name>
        <dbReference type="ChEBI" id="CHEBI:29105"/>
    </ligand>
</feature>
<feature type="domain" description="C2H2-type" evidence="10">
    <location>
        <begin position="362"/>
        <end position="389"/>
    </location>
</feature>
<evidence type="ECO:0000313" key="13">
    <source>
        <dbReference type="RefSeq" id="XP_028043063.1"/>
    </source>
</evidence>
<evidence type="ECO:0000256" key="9">
    <source>
        <dbReference type="PROSITE-ProRule" id="PRU01263"/>
    </source>
</evidence>
<dbReference type="FunFam" id="3.30.160.60:FF:000100">
    <property type="entry name" value="Zinc finger 45-like"/>
    <property type="match status" value="1"/>
</dbReference>
<name>A0A6J2KNG1_BOMMA</name>
<sequence>MTEEKSYCRLCAEATSNNQLLAAEDVDGINFKILKKMQWINVDVSNDLLPNAICFACFDSLERTWIFLHNVRAAQKKLAKIFSCDNNVHTTNEDVGRPVDCDWEVLTAANVKEESEVPTNNFENERAAEKKLAHILSCDNRVHTPNDDAGRPIDCDWEVLTAANVKEESDEPTNNFEDEMLIEINEIKIEKTSDIDTDSDIPLLQTRVKKKKKKKKLKNIVHITSEDITWDDYTSLCANCDAQCMTIAALRSHSIEKHARCFVSKCLICAKISSNYRLLINHARSHNQMLNYHCEYCNKYIPSISELKKHRNTAHQHVYKTYCHNCGEKFDTPESLEDHMIAYSNSYKKCGRRSTKIRPHNLKCDMCSRDFKSLSNLIQHKKVHMERTRDFGCHKCGKMFFTKGALVNHLAIHEEVRPHKCEYCPLAFRARGNLQAHLVLHSGSKPFVCEQCGKSFRMKRHLKSHSIMHTDLMPYACEFCNKLFRFKTRLNLHLRQHTGAKPYNCIQCQRDFTNGSNFKKHMKRRHNIDISKKKKYTIVDKPDEKIENEEGKA</sequence>
<accession>A0A6J2KNG1</accession>
<dbReference type="GO" id="GO:0000978">
    <property type="term" value="F:RNA polymerase II cis-regulatory region sequence-specific DNA binding"/>
    <property type="evidence" value="ECO:0007669"/>
    <property type="project" value="TreeGrafter"/>
</dbReference>